<dbReference type="GO" id="GO:0004356">
    <property type="term" value="F:glutamine synthetase activity"/>
    <property type="evidence" value="ECO:0007669"/>
    <property type="project" value="InterPro"/>
</dbReference>
<feature type="domain" description="GS catalytic" evidence="8">
    <location>
        <begin position="130"/>
        <end position="484"/>
    </location>
</feature>
<comment type="similarity">
    <text evidence="1 5 6">Belongs to the glutamine synthetase family.</text>
</comment>
<sequence>MTSTLDPDTSTAPHYAETLAEALPDDAKIAAVRAELEAAGVKYVLSCWIDLFGVPKTKPVPMSDFEALCKGKGPQFAVHSVSFVPELTAADSDQIPVPDLDAVYICPWDTSTAIIFADLFWEDKPYNVCPRQALKRTIHAAAQQGYVGYAGIEPEFIVMRYDENGRPVKAFDTDPQQVGGLRPRRQAYGYDVEHSLDAMPFLKDMMDMLEGLGWNLHDVVAEGAYSQFELDFHYTNLLEMADRLVFLRLALKEVAKRHGMFVTFMPKPTTGDWRSGAHINFSLRSVDAPDENLFERPGGGWSDESRYAVGGLLAHSEALTAITCPTVNSYNGLVPRVGGLEGGTVTWAPTNITYGHNNRAAQFRLPQSRYCIENRAADMCMNVYLALACTLAGSVEGIVTETDPGEPTDRDLYSMTAEEGEALGIRRLPRNLLDAVSHLQKDELIAGVLGQTMLKSYVAYKLDEWERYHQAVTDWEVEEYLRLY</sequence>
<dbReference type="Proteomes" id="UP000252008">
    <property type="component" value="Unassembled WGS sequence"/>
</dbReference>
<evidence type="ECO:0000313" key="9">
    <source>
        <dbReference type="EMBL" id="SRX82142.1"/>
    </source>
</evidence>
<dbReference type="SUPFAM" id="SSF55931">
    <property type="entry name" value="Glutamine synthetase/guanido kinase"/>
    <property type="match status" value="1"/>
</dbReference>
<dbReference type="GO" id="GO:0005524">
    <property type="term" value="F:ATP binding"/>
    <property type="evidence" value="ECO:0007669"/>
    <property type="project" value="UniProtKB-KW"/>
</dbReference>
<dbReference type="InterPro" id="IPR014746">
    <property type="entry name" value="Gln_synth/guanido_kin_cat_dom"/>
</dbReference>
<proteinExistence type="inferred from homology"/>
<evidence type="ECO:0000256" key="1">
    <source>
        <dbReference type="ARBA" id="ARBA00009897"/>
    </source>
</evidence>
<evidence type="ECO:0000256" key="3">
    <source>
        <dbReference type="ARBA" id="ARBA00022741"/>
    </source>
</evidence>
<dbReference type="PANTHER" id="PTHR43785:SF12">
    <property type="entry name" value="TYPE-1 GLUTAMINE SYNTHETASE 2"/>
    <property type="match status" value="1"/>
</dbReference>
<gene>
    <name evidence="9" type="ORF">MPP7335_03902</name>
</gene>
<dbReference type="InterPro" id="IPR036651">
    <property type="entry name" value="Gln_synt_N_sf"/>
</dbReference>
<evidence type="ECO:0000313" key="10">
    <source>
        <dbReference type="Proteomes" id="UP000252008"/>
    </source>
</evidence>
<dbReference type="PROSITE" id="PS51987">
    <property type="entry name" value="GS_CATALYTIC"/>
    <property type="match status" value="1"/>
</dbReference>
<feature type="domain" description="GS beta-grasp" evidence="7">
    <location>
        <begin position="39"/>
        <end position="124"/>
    </location>
</feature>
<dbReference type="GO" id="GO:0006542">
    <property type="term" value="P:glutamine biosynthetic process"/>
    <property type="evidence" value="ECO:0007669"/>
    <property type="project" value="InterPro"/>
</dbReference>
<dbReference type="InterPro" id="IPR008147">
    <property type="entry name" value="Gln_synt_N"/>
</dbReference>
<keyword evidence="3" id="KW-0547">Nucleotide-binding</keyword>
<evidence type="ECO:0000259" key="8">
    <source>
        <dbReference type="PROSITE" id="PS51987"/>
    </source>
</evidence>
<keyword evidence="4" id="KW-0067">ATP-binding</keyword>
<dbReference type="SMART" id="SM01230">
    <property type="entry name" value="Gln-synt_C"/>
    <property type="match status" value="1"/>
</dbReference>
<evidence type="ECO:0000259" key="7">
    <source>
        <dbReference type="PROSITE" id="PS51986"/>
    </source>
</evidence>
<dbReference type="Gene3D" id="3.10.20.70">
    <property type="entry name" value="Glutamine synthetase, N-terminal domain"/>
    <property type="match status" value="1"/>
</dbReference>
<protein>
    <submittedName>
        <fullName evidence="9">Glutamate--ammonia ligase [Leisingera methylohalidivorans DSM]</fullName>
    </submittedName>
</protein>
<evidence type="ECO:0000256" key="2">
    <source>
        <dbReference type="ARBA" id="ARBA00022598"/>
    </source>
</evidence>
<evidence type="ECO:0000256" key="6">
    <source>
        <dbReference type="RuleBase" id="RU000384"/>
    </source>
</evidence>
<evidence type="ECO:0000256" key="5">
    <source>
        <dbReference type="PROSITE-ProRule" id="PRU01330"/>
    </source>
</evidence>
<reference evidence="9 10" key="1">
    <citation type="submission" date="2018-05" db="EMBL/GenBank/DDBJ databases">
        <authorList>
            <consortium name="IHU Genomes"/>
        </authorList>
    </citation>
    <scope>NUCLEOTIDE SEQUENCE [LARGE SCALE GENOMIC DNA]</scope>
    <source>
        <strain evidence="9 10">P7335</strain>
    </source>
</reference>
<name>A0A375YM13_MYCPF</name>
<dbReference type="AlphaFoldDB" id="A0A375YM13"/>
<dbReference type="STRING" id="39692.BST38_12575"/>
<dbReference type="EMBL" id="UEGS01000001">
    <property type="protein sequence ID" value="SRX82142.1"/>
    <property type="molecule type" value="Genomic_DNA"/>
</dbReference>
<dbReference type="PROSITE" id="PS51986">
    <property type="entry name" value="GS_BETA_GRASP"/>
    <property type="match status" value="1"/>
</dbReference>
<evidence type="ECO:0000256" key="4">
    <source>
        <dbReference type="ARBA" id="ARBA00022840"/>
    </source>
</evidence>
<dbReference type="InterPro" id="IPR008146">
    <property type="entry name" value="Gln_synth_cat_dom"/>
</dbReference>
<dbReference type="SUPFAM" id="SSF54368">
    <property type="entry name" value="Glutamine synthetase, N-terminal domain"/>
    <property type="match status" value="1"/>
</dbReference>
<keyword evidence="2 9" id="KW-0436">Ligase</keyword>
<dbReference type="RefSeq" id="WP_083143640.1">
    <property type="nucleotide sequence ID" value="NZ_MVID01000009.1"/>
</dbReference>
<keyword evidence="10" id="KW-1185">Reference proteome</keyword>
<organism evidence="9 10">
    <name type="scientific">Mycolicibacterium parafortuitum</name>
    <name type="common">Mycobacterium parafortuitum</name>
    <dbReference type="NCBI Taxonomy" id="39692"/>
    <lineage>
        <taxon>Bacteria</taxon>
        <taxon>Bacillati</taxon>
        <taxon>Actinomycetota</taxon>
        <taxon>Actinomycetes</taxon>
        <taxon>Mycobacteriales</taxon>
        <taxon>Mycobacteriaceae</taxon>
        <taxon>Mycolicibacterium</taxon>
    </lineage>
</organism>
<accession>A0A375YM13</accession>
<dbReference type="PANTHER" id="PTHR43785">
    <property type="entry name" value="GAMMA-GLUTAMYLPUTRESCINE SYNTHETASE"/>
    <property type="match status" value="1"/>
</dbReference>
<dbReference type="Pfam" id="PF00120">
    <property type="entry name" value="Gln-synt_C"/>
    <property type="match status" value="1"/>
</dbReference>
<dbReference type="Gene3D" id="3.30.590.10">
    <property type="entry name" value="Glutamine synthetase/guanido kinase, catalytic domain"/>
    <property type="match status" value="1"/>
</dbReference>